<dbReference type="GeneID" id="127745511"/>
<proteinExistence type="predicted"/>
<dbReference type="PANTHER" id="PTHR23274:SF48">
    <property type="entry name" value="ATP-DEPENDENT DNA HELICASE"/>
    <property type="match status" value="1"/>
</dbReference>
<dbReference type="AlphaFoldDB" id="A0A9C6THL1"/>
<reference evidence="3" key="2">
    <citation type="submission" date="2025-08" db="UniProtKB">
        <authorList>
            <consortium name="RefSeq"/>
        </authorList>
    </citation>
    <scope>IDENTIFICATION</scope>
    <source>
        <tissue evidence="3">Whole plant</tissue>
    </source>
</reference>
<evidence type="ECO:0000313" key="2">
    <source>
        <dbReference type="Proteomes" id="UP000515211"/>
    </source>
</evidence>
<keyword evidence="2" id="KW-1185">Reference proteome</keyword>
<gene>
    <name evidence="3" type="primary">LOC127745511</name>
</gene>
<dbReference type="InterPro" id="IPR049163">
    <property type="entry name" value="Pif1-like_2B_dom"/>
</dbReference>
<dbReference type="GO" id="GO:0006260">
    <property type="term" value="P:DNA replication"/>
    <property type="evidence" value="ECO:0007669"/>
    <property type="project" value="TreeGrafter"/>
</dbReference>
<dbReference type="Proteomes" id="UP000515211">
    <property type="component" value="Chromosome 3"/>
</dbReference>
<organism evidence="2 3">
    <name type="scientific">Arachis duranensis</name>
    <name type="common">Wild peanut</name>
    <dbReference type="NCBI Taxonomy" id="130453"/>
    <lineage>
        <taxon>Eukaryota</taxon>
        <taxon>Viridiplantae</taxon>
        <taxon>Streptophyta</taxon>
        <taxon>Embryophyta</taxon>
        <taxon>Tracheophyta</taxon>
        <taxon>Spermatophyta</taxon>
        <taxon>Magnoliopsida</taxon>
        <taxon>eudicotyledons</taxon>
        <taxon>Gunneridae</taxon>
        <taxon>Pentapetalae</taxon>
        <taxon>rosids</taxon>
        <taxon>fabids</taxon>
        <taxon>Fabales</taxon>
        <taxon>Fabaceae</taxon>
        <taxon>Papilionoideae</taxon>
        <taxon>50 kb inversion clade</taxon>
        <taxon>dalbergioids sensu lato</taxon>
        <taxon>Dalbergieae</taxon>
        <taxon>Pterocarpus clade</taxon>
        <taxon>Arachis</taxon>
    </lineage>
</organism>
<dbReference type="KEGG" id="adu:127745511"/>
<reference evidence="2" key="1">
    <citation type="journal article" date="2016" name="Nat. Genet.">
        <title>The genome sequences of Arachis duranensis and Arachis ipaensis, the diploid ancestors of cultivated peanut.</title>
        <authorList>
            <person name="Bertioli D.J."/>
            <person name="Cannon S.B."/>
            <person name="Froenicke L."/>
            <person name="Huang G."/>
            <person name="Farmer A.D."/>
            <person name="Cannon E.K."/>
            <person name="Liu X."/>
            <person name="Gao D."/>
            <person name="Clevenger J."/>
            <person name="Dash S."/>
            <person name="Ren L."/>
            <person name="Moretzsohn M.C."/>
            <person name="Shirasawa K."/>
            <person name="Huang W."/>
            <person name="Vidigal B."/>
            <person name="Abernathy B."/>
            <person name="Chu Y."/>
            <person name="Niederhuth C.E."/>
            <person name="Umale P."/>
            <person name="Araujo A.C."/>
            <person name="Kozik A."/>
            <person name="Kim K.D."/>
            <person name="Burow M.D."/>
            <person name="Varshney R.K."/>
            <person name="Wang X."/>
            <person name="Zhang X."/>
            <person name="Barkley N."/>
            <person name="Guimaraes P.M."/>
            <person name="Isobe S."/>
            <person name="Guo B."/>
            <person name="Liao B."/>
            <person name="Stalker H.T."/>
            <person name="Schmitz R.J."/>
            <person name="Scheffler B.E."/>
            <person name="Leal-Bertioli S.C."/>
            <person name="Xun X."/>
            <person name="Jackson S.A."/>
            <person name="Michelmore R."/>
            <person name="Ozias-Akins P."/>
        </authorList>
    </citation>
    <scope>NUCLEOTIDE SEQUENCE [LARGE SCALE GENOMIC DNA]</scope>
    <source>
        <strain evidence="2">cv. V14167</strain>
    </source>
</reference>
<feature type="domain" description="DNA helicase Pif1-like 2B" evidence="1">
    <location>
        <begin position="95"/>
        <end position="141"/>
    </location>
</feature>
<dbReference type="RefSeq" id="XP_052114247.1">
    <property type="nucleotide sequence ID" value="XM_052258287.1"/>
</dbReference>
<dbReference type="Pfam" id="PF21530">
    <property type="entry name" value="Pif1_2B_dom"/>
    <property type="match status" value="1"/>
</dbReference>
<dbReference type="GO" id="GO:0005657">
    <property type="term" value="C:replication fork"/>
    <property type="evidence" value="ECO:0007669"/>
    <property type="project" value="TreeGrafter"/>
</dbReference>
<sequence>MCQNIVIPDDILVKDWDDPIEAICKVTYPELFDGTIINEKLKDRAILAPTLQLVDEINQFMMSLNSAEAQTYYSSDKACPTESYNDLLASIHTPEFLNTIRCSGVPNHELTLKVGTPIMLLRNIDHATGMCNGTRLVVTKLRKHIIEAHSRLEGFYSHDDFKPIRSSNTIQIPTNTISYNGIICDDYQQKSRSITIKGWFNT</sequence>
<evidence type="ECO:0000313" key="3">
    <source>
        <dbReference type="RefSeq" id="XP_052114247.1"/>
    </source>
</evidence>
<name>A0A9C6THL1_ARADU</name>
<dbReference type="PANTHER" id="PTHR23274">
    <property type="entry name" value="DNA HELICASE-RELATED"/>
    <property type="match status" value="1"/>
</dbReference>
<protein>
    <submittedName>
        <fullName evidence="3">Uncharacterized protein LOC127745511</fullName>
    </submittedName>
</protein>
<dbReference type="SUPFAM" id="SSF52540">
    <property type="entry name" value="P-loop containing nucleoside triphosphate hydrolases"/>
    <property type="match status" value="1"/>
</dbReference>
<dbReference type="InterPro" id="IPR027417">
    <property type="entry name" value="P-loop_NTPase"/>
</dbReference>
<accession>A0A9C6THL1</accession>
<evidence type="ECO:0000259" key="1">
    <source>
        <dbReference type="Pfam" id="PF21530"/>
    </source>
</evidence>